<name>A0A3N1D8G2_9ACTN</name>
<proteinExistence type="predicted"/>
<reference evidence="3 4" key="1">
    <citation type="submission" date="2018-11" db="EMBL/GenBank/DDBJ databases">
        <title>Sequencing the genomes of 1000 actinobacteria strains.</title>
        <authorList>
            <person name="Klenk H.-P."/>
        </authorList>
    </citation>
    <scope>NUCLEOTIDE SEQUENCE [LARGE SCALE GENOMIC DNA]</scope>
    <source>
        <strain evidence="3 4">DSM 44254</strain>
    </source>
</reference>
<gene>
    <name evidence="3" type="ORF">EDD29_7531</name>
</gene>
<dbReference type="AlphaFoldDB" id="A0A3N1D8G2"/>
<evidence type="ECO:0008006" key="5">
    <source>
        <dbReference type="Google" id="ProtNLM"/>
    </source>
</evidence>
<comment type="caution">
    <text evidence="3">The sequence shown here is derived from an EMBL/GenBank/DDBJ whole genome shotgun (WGS) entry which is preliminary data.</text>
</comment>
<evidence type="ECO:0000256" key="1">
    <source>
        <dbReference type="SAM" id="MobiDB-lite"/>
    </source>
</evidence>
<feature type="transmembrane region" description="Helical" evidence="2">
    <location>
        <begin position="20"/>
        <end position="39"/>
    </location>
</feature>
<dbReference type="RefSeq" id="WP_123668855.1">
    <property type="nucleotide sequence ID" value="NZ_RJKE01000001.1"/>
</dbReference>
<keyword evidence="2" id="KW-1133">Transmembrane helix</keyword>
<protein>
    <recommendedName>
        <fullName evidence="5">DUF1349 domain-containing protein</fullName>
    </recommendedName>
</protein>
<keyword evidence="2" id="KW-0812">Transmembrane</keyword>
<organism evidence="3 4">
    <name type="scientific">Actinocorallia herbida</name>
    <dbReference type="NCBI Taxonomy" id="58109"/>
    <lineage>
        <taxon>Bacteria</taxon>
        <taxon>Bacillati</taxon>
        <taxon>Actinomycetota</taxon>
        <taxon>Actinomycetes</taxon>
        <taxon>Streptosporangiales</taxon>
        <taxon>Thermomonosporaceae</taxon>
        <taxon>Actinocorallia</taxon>
    </lineage>
</organism>
<feature type="region of interest" description="Disordered" evidence="1">
    <location>
        <begin position="317"/>
        <end position="384"/>
    </location>
</feature>
<evidence type="ECO:0000256" key="2">
    <source>
        <dbReference type="SAM" id="Phobius"/>
    </source>
</evidence>
<feature type="transmembrane region" description="Helical" evidence="2">
    <location>
        <begin position="528"/>
        <end position="549"/>
    </location>
</feature>
<feature type="transmembrane region" description="Helical" evidence="2">
    <location>
        <begin position="472"/>
        <end position="495"/>
    </location>
</feature>
<dbReference type="EMBL" id="RJKE01000001">
    <property type="protein sequence ID" value="ROO89822.1"/>
    <property type="molecule type" value="Genomic_DNA"/>
</dbReference>
<feature type="transmembrane region" description="Helical" evidence="2">
    <location>
        <begin position="438"/>
        <end position="460"/>
    </location>
</feature>
<feature type="transmembrane region" description="Helical" evidence="2">
    <location>
        <begin position="396"/>
        <end position="418"/>
    </location>
</feature>
<accession>A0A3N1D8G2</accession>
<keyword evidence="2" id="KW-0472">Membrane</keyword>
<keyword evidence="4" id="KW-1185">Reference proteome</keyword>
<evidence type="ECO:0000313" key="3">
    <source>
        <dbReference type="EMBL" id="ROO89822.1"/>
    </source>
</evidence>
<evidence type="ECO:0000313" key="4">
    <source>
        <dbReference type="Proteomes" id="UP000272400"/>
    </source>
</evidence>
<feature type="compositionally biased region" description="Low complexity" evidence="1">
    <location>
        <begin position="357"/>
        <end position="380"/>
    </location>
</feature>
<dbReference type="Proteomes" id="UP000272400">
    <property type="component" value="Unassembled WGS sequence"/>
</dbReference>
<dbReference type="OrthoDB" id="185815at2"/>
<dbReference type="Gene3D" id="2.60.120.200">
    <property type="match status" value="1"/>
</dbReference>
<feature type="region of interest" description="Disordered" evidence="1">
    <location>
        <begin position="261"/>
        <end position="288"/>
    </location>
</feature>
<sequence length="560" mass="56383">MPPTPLHAAFSEFFRTRRYVVALVCALALTAFVGPFLAWTDRSTCSEGTVETPCPQAPRTPDGRSVTDAFTFAHRTLHGDGSMTARLSSFTGTITYPPPRHDRIVSGLVPWAKAGLLVKASLEPGAPYAAVMLTGNHGVRFQHSFTADEPGSPSPAELPRWLRLTRSGDLLTAEESPDGRTWHPVGSARLPGLPDDVPIGLFTTSPGDLTVVPRSFGPATTQVRFTQAVGLFDSVTTSGDLTRTWTATQVGGAGAVTDWERRTNPPGLVESPAALKVSGSGDIAPTPTEAGRRLESLLTGALPALLVLIGAAAAFTSRPAPSPAEPPARSEGSPTARPAASGVSLEGPFPAMTPESLAPAGHAPARPGGIAPGGSPAAHAGGTGTGAVRARLRARAAVLGAVGAAVGLLGGAAAVWAGPGIARGTAMVAVPVGTEARVVVGCAMVCAAAAVLAGCLAVLLGGGWRGAAAGAALLPLPYALATTGVLPAGAASWLLRVTPAAGMAAQQSLPPYPQVTALYSPANGYLPLAPWAGLAVLLAFTGLALGLALRAARRGASGAA</sequence>